<dbReference type="EMBL" id="BAAADD010000004">
    <property type="protein sequence ID" value="GAA0570045.1"/>
    <property type="molecule type" value="Genomic_DNA"/>
</dbReference>
<dbReference type="InterPro" id="IPR016181">
    <property type="entry name" value="Acyl_CoA_acyltransferase"/>
</dbReference>
<accession>A0ABP3PSF6</accession>
<protein>
    <recommendedName>
        <fullName evidence="1">BioF2-like acetyltransferase domain-containing protein</fullName>
    </recommendedName>
</protein>
<keyword evidence="3" id="KW-1185">Reference proteome</keyword>
<feature type="domain" description="BioF2-like acetyltransferase" evidence="1">
    <location>
        <begin position="176"/>
        <end position="321"/>
    </location>
</feature>
<dbReference type="InterPro" id="IPR038740">
    <property type="entry name" value="BioF2-like_GNAT_dom"/>
</dbReference>
<dbReference type="Gene3D" id="3.40.630.30">
    <property type="match status" value="1"/>
</dbReference>
<dbReference type="Pfam" id="PF13480">
    <property type="entry name" value="Acetyltransf_6"/>
    <property type="match status" value="1"/>
</dbReference>
<comment type="caution">
    <text evidence="2">The sequence shown here is derived from an EMBL/GenBank/DDBJ whole genome shotgun (WGS) entry which is preliminary data.</text>
</comment>
<name>A0ABP3PSF6_9PROT</name>
<reference evidence="3" key="1">
    <citation type="journal article" date="2019" name="Int. J. Syst. Evol. Microbiol.">
        <title>The Global Catalogue of Microorganisms (GCM) 10K type strain sequencing project: providing services to taxonomists for standard genome sequencing and annotation.</title>
        <authorList>
            <consortium name="The Broad Institute Genomics Platform"/>
            <consortium name="The Broad Institute Genome Sequencing Center for Infectious Disease"/>
            <person name="Wu L."/>
            <person name="Ma J."/>
        </authorList>
    </citation>
    <scope>NUCLEOTIDE SEQUENCE [LARGE SCALE GENOMIC DNA]</scope>
    <source>
        <strain evidence="3">JCM 15089</strain>
    </source>
</reference>
<evidence type="ECO:0000313" key="3">
    <source>
        <dbReference type="Proteomes" id="UP001499951"/>
    </source>
</evidence>
<organism evidence="2 3">
    <name type="scientific">Rhizomicrobium electricum</name>
    <dbReference type="NCBI Taxonomy" id="480070"/>
    <lineage>
        <taxon>Bacteria</taxon>
        <taxon>Pseudomonadati</taxon>
        <taxon>Pseudomonadota</taxon>
        <taxon>Alphaproteobacteria</taxon>
        <taxon>Micropepsales</taxon>
        <taxon>Micropepsaceae</taxon>
        <taxon>Rhizomicrobium</taxon>
    </lineage>
</organism>
<dbReference type="RefSeq" id="WP_166929466.1">
    <property type="nucleotide sequence ID" value="NZ_BAAADD010000004.1"/>
</dbReference>
<sequence>MHALPNGLERKSGTTAFALEPVRDGPALERQWRALDRTGAHSFFASWTWASVLLRYAPGLHVLKATRDGALAGLALCAKRRWRRAWFNASGDRALDGVMIEHNGFALPGGDDRALWDDLISWFADGELNADELIVPGMTDCRSLSNDLIVLDDSRTAYRTPLGGLGGEGIAPILSRNARQQLRRSLRDFGGELRVSVAPDAATALGYFERLKALHVRSWTRRGRTNAFDNPAFEPFHRTLIPTGIAEGSVDLLEISGGDRVLGYLYNFKRNGVVHSYQSGFSDDDPSLRPGYVCHALAIGLYAQAGMTTYDFLAGTNRLKKSFGVETYEMCWRRYRRPTLGFRLERRLRAGLAQAASSRKALKDG</sequence>
<evidence type="ECO:0000259" key="1">
    <source>
        <dbReference type="Pfam" id="PF13480"/>
    </source>
</evidence>
<proteinExistence type="predicted"/>
<dbReference type="Proteomes" id="UP001499951">
    <property type="component" value="Unassembled WGS sequence"/>
</dbReference>
<evidence type="ECO:0000313" key="2">
    <source>
        <dbReference type="EMBL" id="GAA0570045.1"/>
    </source>
</evidence>
<dbReference type="SUPFAM" id="SSF55729">
    <property type="entry name" value="Acyl-CoA N-acyltransferases (Nat)"/>
    <property type="match status" value="1"/>
</dbReference>
<gene>
    <name evidence="2" type="ORF">GCM10008942_18530</name>
</gene>